<dbReference type="PANTHER" id="PTHR14413:SF16">
    <property type="entry name" value="LARGE RIBOSOMAL SUBUNIT PROTEIN BL17M"/>
    <property type="match status" value="1"/>
</dbReference>
<accession>A0A7V4DWW5</accession>
<dbReference type="RefSeq" id="WP_012547309.1">
    <property type="nucleotide sequence ID" value="NZ_VTFL01000008.1"/>
</dbReference>
<dbReference type="GO" id="GO:0022625">
    <property type="term" value="C:cytosolic large ribosomal subunit"/>
    <property type="evidence" value="ECO:0007669"/>
    <property type="project" value="TreeGrafter"/>
</dbReference>
<dbReference type="GO" id="GO:0003735">
    <property type="term" value="F:structural constituent of ribosome"/>
    <property type="evidence" value="ECO:0007669"/>
    <property type="project" value="InterPro"/>
</dbReference>
<name>A0A7V4DWW5_DICTH</name>
<protein>
    <recommendedName>
        <fullName evidence="4">Large ribosomal subunit protein bL17</fullName>
    </recommendedName>
</protein>
<gene>
    <name evidence="4" type="primary">rplQ</name>
    <name evidence="6" type="ORF">ENU78_04000</name>
</gene>
<evidence type="ECO:0000256" key="5">
    <source>
        <dbReference type="RuleBase" id="RU000660"/>
    </source>
</evidence>
<dbReference type="Pfam" id="PF01196">
    <property type="entry name" value="Ribosomal_L17"/>
    <property type="match status" value="1"/>
</dbReference>
<dbReference type="GO" id="GO:0006412">
    <property type="term" value="P:translation"/>
    <property type="evidence" value="ECO:0007669"/>
    <property type="project" value="UniProtKB-UniRule"/>
</dbReference>
<dbReference type="SMR" id="A0A7V4DWW5"/>
<keyword evidence="3 4" id="KW-0687">Ribonucleoprotein</keyword>
<dbReference type="OMA" id="EHKRINT"/>
<evidence type="ECO:0000256" key="2">
    <source>
        <dbReference type="ARBA" id="ARBA00022980"/>
    </source>
</evidence>
<comment type="caution">
    <text evidence="6">The sequence shown here is derived from an EMBL/GenBank/DDBJ whole genome shotgun (WGS) entry which is preliminary data.</text>
</comment>
<dbReference type="Gene3D" id="3.90.1030.10">
    <property type="entry name" value="Ribosomal protein L17"/>
    <property type="match status" value="1"/>
</dbReference>
<dbReference type="PANTHER" id="PTHR14413">
    <property type="entry name" value="RIBOSOMAL PROTEIN L17"/>
    <property type="match status" value="1"/>
</dbReference>
<comment type="subunit">
    <text evidence="4">Part of the 50S ribosomal subunit. Contacts protein L32.</text>
</comment>
<evidence type="ECO:0000256" key="4">
    <source>
        <dbReference type="HAMAP-Rule" id="MF_01368"/>
    </source>
</evidence>
<dbReference type="HAMAP" id="MF_01368">
    <property type="entry name" value="Ribosomal_bL17"/>
    <property type="match status" value="1"/>
</dbReference>
<organism evidence="6">
    <name type="scientific">Dictyoglomus thermophilum</name>
    <dbReference type="NCBI Taxonomy" id="14"/>
    <lineage>
        <taxon>Bacteria</taxon>
        <taxon>Pseudomonadati</taxon>
        <taxon>Dictyoglomota</taxon>
        <taxon>Dictyoglomia</taxon>
        <taxon>Dictyoglomales</taxon>
        <taxon>Dictyoglomaceae</taxon>
        <taxon>Dictyoglomus</taxon>
    </lineage>
</organism>
<dbReference type="EMBL" id="DTDV01000012">
    <property type="protein sequence ID" value="HGK23599.1"/>
    <property type="molecule type" value="Genomic_DNA"/>
</dbReference>
<proteinExistence type="inferred from homology"/>
<dbReference type="PROSITE" id="PS01167">
    <property type="entry name" value="RIBOSOMAL_L17"/>
    <property type="match status" value="1"/>
</dbReference>
<dbReference type="AlphaFoldDB" id="A0A7V4DWW5"/>
<reference evidence="6" key="1">
    <citation type="journal article" date="2020" name="mSystems">
        <title>Genome- and Community-Level Interaction Insights into Carbon Utilization and Element Cycling Functions of Hydrothermarchaeota in Hydrothermal Sediment.</title>
        <authorList>
            <person name="Zhou Z."/>
            <person name="Liu Y."/>
            <person name="Xu W."/>
            <person name="Pan J."/>
            <person name="Luo Z.H."/>
            <person name="Li M."/>
        </authorList>
    </citation>
    <scope>NUCLEOTIDE SEQUENCE [LARGE SCALE GENOMIC DNA]</scope>
    <source>
        <strain evidence="6">SpSt-70</strain>
    </source>
</reference>
<dbReference type="InterPro" id="IPR047859">
    <property type="entry name" value="Ribosomal_bL17_CS"/>
</dbReference>
<keyword evidence="2 4" id="KW-0689">Ribosomal protein</keyword>
<evidence type="ECO:0000256" key="1">
    <source>
        <dbReference type="ARBA" id="ARBA00008777"/>
    </source>
</evidence>
<dbReference type="NCBIfam" id="TIGR00059">
    <property type="entry name" value="L17"/>
    <property type="match status" value="1"/>
</dbReference>
<dbReference type="InterPro" id="IPR000456">
    <property type="entry name" value="Ribosomal_bL17"/>
</dbReference>
<dbReference type="InterPro" id="IPR036373">
    <property type="entry name" value="Ribosomal_bL17_sf"/>
</dbReference>
<comment type="similarity">
    <text evidence="1 4 5">Belongs to the bacterial ribosomal protein bL17 family.</text>
</comment>
<dbReference type="FunFam" id="3.90.1030.10:FF:000003">
    <property type="entry name" value="50S ribosomal protein L17"/>
    <property type="match status" value="1"/>
</dbReference>
<evidence type="ECO:0000313" key="6">
    <source>
        <dbReference type="EMBL" id="HGK23599.1"/>
    </source>
</evidence>
<evidence type="ECO:0000256" key="3">
    <source>
        <dbReference type="ARBA" id="ARBA00023274"/>
    </source>
</evidence>
<dbReference type="SUPFAM" id="SSF64263">
    <property type="entry name" value="Prokaryotic ribosomal protein L17"/>
    <property type="match status" value="1"/>
</dbReference>
<sequence length="116" mass="13497">MRHRKAYRKLSKPTPQRKALLKALLISLFKHGKIVTTLPRAKEVTRIAEKLLTIAKEDSVHHRRLVYAWLQDRELVRKVFVDIAPKYKDRNGGYTRILKLGMRRGDAAEQAVIELV</sequence>